<evidence type="ECO:0000256" key="1">
    <source>
        <dbReference type="ARBA" id="ARBA00000085"/>
    </source>
</evidence>
<keyword evidence="4" id="KW-1003">Cell membrane</keyword>
<evidence type="ECO:0000256" key="6">
    <source>
        <dbReference type="ARBA" id="ARBA00022553"/>
    </source>
</evidence>
<dbReference type="InterPro" id="IPR017055">
    <property type="entry name" value="Sig_transdc_His_kinase_DctB"/>
</dbReference>
<evidence type="ECO:0000256" key="12">
    <source>
        <dbReference type="ARBA" id="ARBA00022989"/>
    </source>
</evidence>
<organism evidence="19 20">
    <name type="scientific">Natronospirillum operosum</name>
    <dbReference type="NCBI Taxonomy" id="2759953"/>
    <lineage>
        <taxon>Bacteria</taxon>
        <taxon>Pseudomonadati</taxon>
        <taxon>Pseudomonadota</taxon>
        <taxon>Gammaproteobacteria</taxon>
        <taxon>Oceanospirillales</taxon>
        <taxon>Natronospirillaceae</taxon>
        <taxon>Natronospirillum</taxon>
    </lineage>
</organism>
<dbReference type="GO" id="GO:0005886">
    <property type="term" value="C:plasma membrane"/>
    <property type="evidence" value="ECO:0007669"/>
    <property type="project" value="UniProtKB-SubCell"/>
</dbReference>
<accession>A0A4Z0WBL9</accession>
<reference evidence="19 20" key="1">
    <citation type="submission" date="2019-04" db="EMBL/GenBank/DDBJ databases">
        <title>Natronospirillum operosus gen. nov., sp. nov., a haloalkaliphilic satellite isolated from decaying biomass of laboratory culture of cyanobacterium Geitlerinema sp. and proposal of Natronospirillaceae fam. nov. and Saccharospirillaceae fam. nov.</title>
        <authorList>
            <person name="Kevbrin V."/>
            <person name="Boltyanskaya Y."/>
            <person name="Koziaeva V."/>
            <person name="Grouzdev D.S."/>
            <person name="Park M."/>
            <person name="Cho J."/>
        </authorList>
    </citation>
    <scope>NUCLEOTIDE SEQUENCE [LARGE SCALE GENOMIC DNA]</scope>
    <source>
        <strain evidence="19 20">G-116</strain>
    </source>
</reference>
<keyword evidence="10 19" id="KW-0418">Kinase</keyword>
<dbReference type="Pfam" id="PF00512">
    <property type="entry name" value="HisKA"/>
    <property type="match status" value="1"/>
</dbReference>
<dbReference type="InterPro" id="IPR036097">
    <property type="entry name" value="HisK_dim/P_sf"/>
</dbReference>
<keyword evidence="12 17" id="KW-1133">Transmembrane helix</keyword>
<dbReference type="InterPro" id="IPR005467">
    <property type="entry name" value="His_kinase_dom"/>
</dbReference>
<evidence type="ECO:0000256" key="15">
    <source>
        <dbReference type="ARBA" id="ARBA00073143"/>
    </source>
</evidence>
<proteinExistence type="predicted"/>
<dbReference type="InterPro" id="IPR004358">
    <property type="entry name" value="Sig_transdc_His_kin-like_C"/>
</dbReference>
<comment type="caution">
    <text evidence="19">The sequence shown here is derived from an EMBL/GenBank/DDBJ whole genome shotgun (WGS) entry which is preliminary data.</text>
</comment>
<keyword evidence="6" id="KW-0597">Phosphoprotein</keyword>
<evidence type="ECO:0000256" key="11">
    <source>
        <dbReference type="ARBA" id="ARBA00022840"/>
    </source>
</evidence>
<dbReference type="GO" id="GO:0000155">
    <property type="term" value="F:phosphorelay sensor kinase activity"/>
    <property type="evidence" value="ECO:0007669"/>
    <property type="project" value="InterPro"/>
</dbReference>
<keyword evidence="14 17" id="KW-0472">Membrane</keyword>
<dbReference type="AlphaFoldDB" id="A0A4Z0WBL9"/>
<evidence type="ECO:0000313" key="19">
    <source>
        <dbReference type="EMBL" id="TGG93935.1"/>
    </source>
</evidence>
<keyword evidence="13" id="KW-0902">Two-component regulatory system</keyword>
<feature type="domain" description="Histidine kinase" evidence="18">
    <location>
        <begin position="410"/>
        <end position="623"/>
    </location>
</feature>
<evidence type="ECO:0000256" key="17">
    <source>
        <dbReference type="SAM" id="Phobius"/>
    </source>
</evidence>
<keyword evidence="8 17" id="KW-0812">Transmembrane</keyword>
<dbReference type="SMART" id="SM00388">
    <property type="entry name" value="HisKA"/>
    <property type="match status" value="1"/>
</dbReference>
<evidence type="ECO:0000256" key="7">
    <source>
        <dbReference type="ARBA" id="ARBA00022679"/>
    </source>
</evidence>
<dbReference type="FunFam" id="1.10.287.130:FF:000049">
    <property type="entry name" value="C4-dicarboxylate transport sensor protein DctB"/>
    <property type="match status" value="1"/>
</dbReference>
<dbReference type="CDD" id="cd00082">
    <property type="entry name" value="HisKA"/>
    <property type="match status" value="1"/>
</dbReference>
<dbReference type="Gene3D" id="3.30.450.20">
    <property type="entry name" value="PAS domain"/>
    <property type="match status" value="2"/>
</dbReference>
<dbReference type="InterPro" id="IPR036890">
    <property type="entry name" value="HATPase_C_sf"/>
</dbReference>
<dbReference type="PRINTS" id="PR00344">
    <property type="entry name" value="BCTRLSENSOR"/>
</dbReference>
<name>A0A4Z0WBL9_9GAMM</name>
<evidence type="ECO:0000313" key="20">
    <source>
        <dbReference type="Proteomes" id="UP000297475"/>
    </source>
</evidence>
<keyword evidence="11" id="KW-0067">ATP-binding</keyword>
<dbReference type="SMART" id="SM00387">
    <property type="entry name" value="HATPase_c"/>
    <property type="match status" value="1"/>
</dbReference>
<keyword evidence="16" id="KW-0175">Coiled coil</keyword>
<dbReference type="PANTHER" id="PTHR43065:SF46">
    <property type="entry name" value="C4-DICARBOXYLATE TRANSPORT SENSOR PROTEIN DCTB"/>
    <property type="match status" value="1"/>
</dbReference>
<evidence type="ECO:0000256" key="14">
    <source>
        <dbReference type="ARBA" id="ARBA00023136"/>
    </source>
</evidence>
<evidence type="ECO:0000256" key="3">
    <source>
        <dbReference type="ARBA" id="ARBA00012438"/>
    </source>
</evidence>
<dbReference type="EMBL" id="SRMF01000002">
    <property type="protein sequence ID" value="TGG93935.1"/>
    <property type="molecule type" value="Genomic_DNA"/>
</dbReference>
<dbReference type="RefSeq" id="WP_135482490.1">
    <property type="nucleotide sequence ID" value="NZ_SRMF01000002.1"/>
</dbReference>
<dbReference type="Gene3D" id="1.10.287.130">
    <property type="match status" value="1"/>
</dbReference>
<sequence>MTSPATRPGLLSGETLFRHPGLRVWVTVLFLLTLGVSWLLGTWFGYHQLERQSFEESFRYGQLLGNELDRYRPIPELMAEHPLMAEALENADNDTILLRANEEMKRMATIVDSSDVYLMDHTGLTIAANNYKLPTSFVGGNFSFRPYFTEPMATGESGLYFALGTTSLERGLYFSHPVKSSTDPTERIGVIVVKILVEDLEQQWQRPSPYYDAEMVVQDADGIAFLSSQPDWLYHAFLPLSDERMDAVYTSQRYASQPIPSMPLTRLGRHWGLAEQSELLLIKHAGQERTFLSVSTPLPRLDWDLRVMVSTQPVLGSQLVFLAGGALLFMGVLLATLYLRERYRREAELAERGVQLEQRVAARTADLEASNQRLLGVIRERERAQEELKEAQQELIQAAKLAVLGQMSAGLNHEMNQPVTAIQAYAANSRRFLERGDNDTVDANLQEIGQLCQRMADLTRQFKVFSRKSEGKPSVLDLRQPIDAAIKMLQVGRSHPDIRLLWQRPDQPAWVHGDLIRIEQVLINLLNNAIQAVENHPNATIEVVLQLQDPYWLCLVRDNGPGLPANTEQLFEPFYTTKSIKQGLGLGLSISRQIVDALGGRLTGHNRPEGTGAEFTLALRVRSQVTEAPANELPLTE</sequence>
<keyword evidence="7" id="KW-0808">Transferase</keyword>
<keyword evidence="20" id="KW-1185">Reference proteome</keyword>
<feature type="transmembrane region" description="Helical" evidence="17">
    <location>
        <begin position="319"/>
        <end position="339"/>
    </location>
</feature>
<feature type="transmembrane region" description="Helical" evidence="17">
    <location>
        <begin position="24"/>
        <end position="46"/>
    </location>
</feature>
<evidence type="ECO:0000256" key="10">
    <source>
        <dbReference type="ARBA" id="ARBA00022777"/>
    </source>
</evidence>
<evidence type="ECO:0000256" key="13">
    <source>
        <dbReference type="ARBA" id="ARBA00023012"/>
    </source>
</evidence>
<dbReference type="SUPFAM" id="SSF47384">
    <property type="entry name" value="Homodimeric domain of signal transducing histidine kinase"/>
    <property type="match status" value="1"/>
</dbReference>
<evidence type="ECO:0000256" key="2">
    <source>
        <dbReference type="ARBA" id="ARBA00004429"/>
    </source>
</evidence>
<dbReference type="EC" id="2.7.13.3" evidence="3"/>
<gene>
    <name evidence="19" type="ORF">E4656_07040</name>
</gene>
<dbReference type="InterPro" id="IPR029151">
    <property type="entry name" value="Sensor-like_sf"/>
</dbReference>
<evidence type="ECO:0000256" key="8">
    <source>
        <dbReference type="ARBA" id="ARBA00022692"/>
    </source>
</evidence>
<comment type="catalytic activity">
    <reaction evidence="1">
        <text>ATP + protein L-histidine = ADP + protein N-phospho-L-histidine.</text>
        <dbReference type="EC" id="2.7.13.3"/>
    </reaction>
</comment>
<dbReference type="GO" id="GO:0005524">
    <property type="term" value="F:ATP binding"/>
    <property type="evidence" value="ECO:0007669"/>
    <property type="project" value="UniProtKB-KW"/>
</dbReference>
<dbReference type="OrthoDB" id="7052769at2"/>
<keyword evidence="5" id="KW-0997">Cell inner membrane</keyword>
<dbReference type="SUPFAM" id="SSF103190">
    <property type="entry name" value="Sensory domain-like"/>
    <property type="match status" value="1"/>
</dbReference>
<dbReference type="PANTHER" id="PTHR43065">
    <property type="entry name" value="SENSOR HISTIDINE KINASE"/>
    <property type="match status" value="1"/>
</dbReference>
<dbReference type="SUPFAM" id="SSF55874">
    <property type="entry name" value="ATPase domain of HSP90 chaperone/DNA topoisomerase II/histidine kinase"/>
    <property type="match status" value="1"/>
</dbReference>
<dbReference type="Pfam" id="PF02518">
    <property type="entry name" value="HATPase_c"/>
    <property type="match status" value="1"/>
</dbReference>
<protein>
    <recommendedName>
        <fullName evidence="15">C4-dicarboxylate transport sensor protein DctB</fullName>
        <ecNumber evidence="3">2.7.13.3</ecNumber>
    </recommendedName>
</protein>
<comment type="subcellular location">
    <subcellularLocation>
        <location evidence="2">Cell inner membrane</location>
        <topology evidence="2">Multi-pass membrane protein</topology>
    </subcellularLocation>
</comment>
<dbReference type="InterPro" id="IPR003661">
    <property type="entry name" value="HisK_dim/P_dom"/>
</dbReference>
<evidence type="ECO:0000256" key="16">
    <source>
        <dbReference type="SAM" id="Coils"/>
    </source>
</evidence>
<feature type="coiled-coil region" evidence="16">
    <location>
        <begin position="367"/>
        <end position="401"/>
    </location>
</feature>
<dbReference type="Gene3D" id="3.30.565.10">
    <property type="entry name" value="Histidine kinase-like ATPase, C-terminal domain"/>
    <property type="match status" value="1"/>
</dbReference>
<evidence type="ECO:0000256" key="5">
    <source>
        <dbReference type="ARBA" id="ARBA00022519"/>
    </source>
</evidence>
<dbReference type="InterPro" id="IPR003594">
    <property type="entry name" value="HATPase_dom"/>
</dbReference>
<evidence type="ECO:0000259" key="18">
    <source>
        <dbReference type="PROSITE" id="PS50109"/>
    </source>
</evidence>
<dbReference type="PIRSF" id="PIRSF036431">
    <property type="entry name" value="STHK_DctB"/>
    <property type="match status" value="1"/>
</dbReference>
<evidence type="ECO:0000256" key="4">
    <source>
        <dbReference type="ARBA" id="ARBA00022475"/>
    </source>
</evidence>
<dbReference type="PROSITE" id="PS50109">
    <property type="entry name" value="HIS_KIN"/>
    <property type="match status" value="1"/>
</dbReference>
<evidence type="ECO:0000256" key="9">
    <source>
        <dbReference type="ARBA" id="ARBA00022741"/>
    </source>
</evidence>
<dbReference type="Proteomes" id="UP000297475">
    <property type="component" value="Unassembled WGS sequence"/>
</dbReference>
<keyword evidence="9" id="KW-0547">Nucleotide-binding</keyword>